<dbReference type="AlphaFoldDB" id="A0A4S3KQP2"/>
<protein>
    <submittedName>
        <fullName evidence="3">Uncharacterized protein</fullName>
    </submittedName>
</protein>
<proteinExistence type="predicted"/>
<sequence length="318" mass="35991">MNAEAVAPVHTSEALDDSARFAAPQEPRRINAFATSAGRKRDGFYFEPRSSEFYLEVAVKLRNRPSQIAFSRTYHPVQFALFQLERIAPIITRDDDEWRVVMKQVDKDFTAFSAYIEGESARATKMLEDNLRPLDSGGHNRIEEKAVRVYTPRVRKFIECIQAADQLITNYARLWMEGFMDEVDFKRCNFRLRTRSINLAKSIYIIHTKAYAKLRRDRAEAERRANESTVQAEREAAEAVVRQSDAIISDVVESGIDTDKTPDMGEAELHAEDPHMAESEMSPLPRSKRRTKAESVLDEGATQVQPEDAGAAATSDAA</sequence>
<reference evidence="3 4" key="1">
    <citation type="submission" date="2017-02" db="EMBL/GenBank/DDBJ databases">
        <title>Whole genome sequencing of Metallibacterium scheffleri DSM 24874 (T).</title>
        <authorList>
            <person name="Kumar S."/>
            <person name="Patil P."/>
            <person name="Patil P.B."/>
        </authorList>
    </citation>
    <scope>NUCLEOTIDE SEQUENCE [LARGE SCALE GENOMIC DNA]</scope>
    <source>
        <strain evidence="3 4">DSM 24874</strain>
    </source>
</reference>
<evidence type="ECO:0000313" key="3">
    <source>
        <dbReference type="EMBL" id="THD11319.1"/>
    </source>
</evidence>
<keyword evidence="1" id="KW-0175">Coiled coil</keyword>
<evidence type="ECO:0000313" key="4">
    <source>
        <dbReference type="Proteomes" id="UP000307749"/>
    </source>
</evidence>
<evidence type="ECO:0000256" key="1">
    <source>
        <dbReference type="SAM" id="Coils"/>
    </source>
</evidence>
<name>A0A4S3KQP2_9GAMM</name>
<feature type="coiled-coil region" evidence="1">
    <location>
        <begin position="211"/>
        <end position="238"/>
    </location>
</feature>
<feature type="compositionally biased region" description="Basic and acidic residues" evidence="2">
    <location>
        <begin position="257"/>
        <end position="278"/>
    </location>
</feature>
<gene>
    <name evidence="3" type="ORF">B1806_04150</name>
</gene>
<comment type="caution">
    <text evidence="3">The sequence shown here is derived from an EMBL/GenBank/DDBJ whole genome shotgun (WGS) entry which is preliminary data.</text>
</comment>
<dbReference type="OrthoDB" id="9999906at2"/>
<dbReference type="Proteomes" id="UP000307749">
    <property type="component" value="Unassembled WGS sequence"/>
</dbReference>
<evidence type="ECO:0000256" key="2">
    <source>
        <dbReference type="SAM" id="MobiDB-lite"/>
    </source>
</evidence>
<accession>A0A4S3KQP2</accession>
<feature type="region of interest" description="Disordered" evidence="2">
    <location>
        <begin position="252"/>
        <end position="318"/>
    </location>
</feature>
<dbReference type="RefSeq" id="WP_081130263.1">
    <property type="nucleotide sequence ID" value="NZ_LDOS01000005.1"/>
</dbReference>
<keyword evidence="4" id="KW-1185">Reference proteome</keyword>
<feature type="compositionally biased region" description="Low complexity" evidence="2">
    <location>
        <begin position="309"/>
        <end position="318"/>
    </location>
</feature>
<dbReference type="EMBL" id="MWQO01000014">
    <property type="protein sequence ID" value="THD11319.1"/>
    <property type="molecule type" value="Genomic_DNA"/>
</dbReference>
<organism evidence="3 4">
    <name type="scientific">Metallibacterium scheffleri</name>
    <dbReference type="NCBI Taxonomy" id="993689"/>
    <lineage>
        <taxon>Bacteria</taxon>
        <taxon>Pseudomonadati</taxon>
        <taxon>Pseudomonadota</taxon>
        <taxon>Gammaproteobacteria</taxon>
        <taxon>Lysobacterales</taxon>
        <taxon>Rhodanobacteraceae</taxon>
        <taxon>Metallibacterium</taxon>
    </lineage>
</organism>